<evidence type="ECO:0000313" key="5">
    <source>
        <dbReference type="Proteomes" id="UP000634136"/>
    </source>
</evidence>
<dbReference type="Proteomes" id="UP000634136">
    <property type="component" value="Unassembled WGS sequence"/>
</dbReference>
<feature type="transmembrane region" description="Helical" evidence="1">
    <location>
        <begin position="65"/>
        <end position="89"/>
    </location>
</feature>
<evidence type="ECO:0000259" key="2">
    <source>
        <dbReference type="Pfam" id="PF03101"/>
    </source>
</evidence>
<proteinExistence type="predicted"/>
<dbReference type="Pfam" id="PF03101">
    <property type="entry name" value="FAR1"/>
    <property type="match status" value="1"/>
</dbReference>
<dbReference type="PANTHER" id="PTHR47718:SF8">
    <property type="entry name" value="PROTEIN FAR1-RELATED SEQUENCE"/>
    <property type="match status" value="1"/>
</dbReference>
<dbReference type="Pfam" id="PF10551">
    <property type="entry name" value="MULE"/>
    <property type="match status" value="1"/>
</dbReference>
<sequence length="535" mass="62331">MYCTQKEKPRAYTIFEQGRRRSRTLRTSKKAEHALATNENPIHDQSVAILFPVFLSAYSIFSRHLYVILFPLFHMFLLCCVVFIVVTLMDTSISTSSSLLNNEISAELPLENEVTETDLTPYVGMKFETEEHAYRVYNAYAGLIGFSIRRDWVNKSRMDQNTLISQKFVCFKEGFKKISNCEAKKTQITITKKISTAQAAKIELANNSGIQQKLIFEFLSRQVGGRENVGYTLKDVSNHLTSMRMTKIKEGEAYSLLDYFQSRKSENPSFFYEIQLDVEDEITNIFWADAKMIVDYVCFGDVVSFDTTYCTNKNCRPFAPFVGFNHHRQTIIFGATLLYDETVESFEWLFKTFLKAMCENKPKTIFTDQDAAMAKAISVVLLESYHRLCTWHLFQNALKNVNHAFKKSDSFASDLRRCIYDYEYEDNFLNAWKSILDKHDLRQNMWMQDLFRKKEKWASVYGRYTFSAGATSTQLSESLNGRLRGYMKSTFNVFDFFKNFERLLKDMRYKEIEAKYDMSQKKPPLSLDILLVKPA</sequence>
<feature type="domain" description="MULE transposase" evidence="3">
    <location>
        <begin position="302"/>
        <end position="396"/>
    </location>
</feature>
<protein>
    <submittedName>
        <fullName evidence="4">Protein FAR1-RELATED SEQUENCE 5-like</fullName>
    </submittedName>
</protein>
<name>A0A834XGM0_9FABA</name>
<gene>
    <name evidence="4" type="ORF">G2W53_001123</name>
</gene>
<reference evidence="4" key="1">
    <citation type="submission" date="2020-09" db="EMBL/GenBank/DDBJ databases">
        <title>Genome-Enabled Discovery of Anthraquinone Biosynthesis in Senna tora.</title>
        <authorList>
            <person name="Kang S.-H."/>
            <person name="Pandey R.P."/>
            <person name="Lee C.-M."/>
            <person name="Sim J.-S."/>
            <person name="Jeong J.-T."/>
            <person name="Choi B.-S."/>
            <person name="Jung M."/>
            <person name="Ginzburg D."/>
            <person name="Zhao K."/>
            <person name="Won S.Y."/>
            <person name="Oh T.-J."/>
            <person name="Yu Y."/>
            <person name="Kim N.-H."/>
            <person name="Lee O.R."/>
            <person name="Lee T.-H."/>
            <person name="Bashyal P."/>
            <person name="Kim T.-S."/>
            <person name="Lee W.-H."/>
            <person name="Kawkins C."/>
            <person name="Kim C.-K."/>
            <person name="Kim J.S."/>
            <person name="Ahn B.O."/>
            <person name="Rhee S.Y."/>
            <person name="Sohng J.K."/>
        </authorList>
    </citation>
    <scope>NUCLEOTIDE SEQUENCE</scope>
    <source>
        <tissue evidence="4">Leaf</tissue>
    </source>
</reference>
<evidence type="ECO:0000259" key="3">
    <source>
        <dbReference type="Pfam" id="PF10551"/>
    </source>
</evidence>
<keyword evidence="1" id="KW-0472">Membrane</keyword>
<comment type="caution">
    <text evidence="4">The sequence shown here is derived from an EMBL/GenBank/DDBJ whole genome shotgun (WGS) entry which is preliminary data.</text>
</comment>
<organism evidence="4 5">
    <name type="scientific">Senna tora</name>
    <dbReference type="NCBI Taxonomy" id="362788"/>
    <lineage>
        <taxon>Eukaryota</taxon>
        <taxon>Viridiplantae</taxon>
        <taxon>Streptophyta</taxon>
        <taxon>Embryophyta</taxon>
        <taxon>Tracheophyta</taxon>
        <taxon>Spermatophyta</taxon>
        <taxon>Magnoliopsida</taxon>
        <taxon>eudicotyledons</taxon>
        <taxon>Gunneridae</taxon>
        <taxon>Pentapetalae</taxon>
        <taxon>rosids</taxon>
        <taxon>fabids</taxon>
        <taxon>Fabales</taxon>
        <taxon>Fabaceae</taxon>
        <taxon>Caesalpinioideae</taxon>
        <taxon>Cassia clade</taxon>
        <taxon>Senna</taxon>
    </lineage>
</organism>
<keyword evidence="1" id="KW-0812">Transmembrane</keyword>
<feature type="domain" description="FAR1" evidence="2">
    <location>
        <begin position="136"/>
        <end position="191"/>
    </location>
</feature>
<dbReference type="PANTHER" id="PTHR47718">
    <property type="entry name" value="OS01G0519700 PROTEIN"/>
    <property type="match status" value="1"/>
</dbReference>
<keyword evidence="1" id="KW-1133">Transmembrane helix</keyword>
<dbReference type="InterPro" id="IPR004330">
    <property type="entry name" value="FAR1_DNA_bnd_dom"/>
</dbReference>
<evidence type="ECO:0000256" key="1">
    <source>
        <dbReference type="SAM" id="Phobius"/>
    </source>
</evidence>
<dbReference type="EMBL" id="JAAIUW010000001">
    <property type="protein sequence ID" value="KAF7844218.1"/>
    <property type="molecule type" value="Genomic_DNA"/>
</dbReference>
<evidence type="ECO:0000313" key="4">
    <source>
        <dbReference type="EMBL" id="KAF7844218.1"/>
    </source>
</evidence>
<dbReference type="InterPro" id="IPR018289">
    <property type="entry name" value="MULE_transposase_dom"/>
</dbReference>
<dbReference type="AlphaFoldDB" id="A0A834XGM0"/>
<accession>A0A834XGM0</accession>
<keyword evidence="5" id="KW-1185">Reference proteome</keyword>
<dbReference type="OrthoDB" id="2402896at2759"/>